<accession>A0A1H6B692</accession>
<evidence type="ECO:0000256" key="2">
    <source>
        <dbReference type="ARBA" id="ARBA00007261"/>
    </source>
</evidence>
<dbReference type="InterPro" id="IPR011249">
    <property type="entry name" value="Metalloenz_LuxS/M16"/>
</dbReference>
<dbReference type="GO" id="GO:0006508">
    <property type="term" value="P:proteolysis"/>
    <property type="evidence" value="ECO:0007669"/>
    <property type="project" value="InterPro"/>
</dbReference>
<dbReference type="SUPFAM" id="SSF63411">
    <property type="entry name" value="LuxS/MPP-like metallohydrolase"/>
    <property type="match status" value="2"/>
</dbReference>
<evidence type="ECO:0000256" key="3">
    <source>
        <dbReference type="RuleBase" id="RU004447"/>
    </source>
</evidence>
<feature type="domain" description="Peptidase M16 N-terminal" evidence="4">
    <location>
        <begin position="36"/>
        <end position="182"/>
    </location>
</feature>
<dbReference type="PANTHER" id="PTHR11851:SF49">
    <property type="entry name" value="MITOCHONDRIAL-PROCESSING PEPTIDASE SUBUNIT ALPHA"/>
    <property type="match status" value="1"/>
</dbReference>
<gene>
    <name evidence="6" type="ORF">SAMN05421819_3511</name>
</gene>
<dbReference type="OrthoDB" id="9811314at2"/>
<dbReference type="AlphaFoldDB" id="A0A1H6B692"/>
<proteinExistence type="inferred from homology"/>
<evidence type="ECO:0000256" key="1">
    <source>
        <dbReference type="ARBA" id="ARBA00001947"/>
    </source>
</evidence>
<reference evidence="6 7" key="1">
    <citation type="submission" date="2016-10" db="EMBL/GenBank/DDBJ databases">
        <authorList>
            <person name="de Groot N.N."/>
        </authorList>
    </citation>
    <scope>NUCLEOTIDE SEQUENCE [LARGE SCALE GENOMIC DNA]</scope>
    <source>
        <strain evidence="6 7">DSM 22489</strain>
    </source>
</reference>
<dbReference type="FunFam" id="3.30.830.10:FF:000008">
    <property type="entry name" value="Mitochondrial-processing peptidase subunit beta"/>
    <property type="match status" value="1"/>
</dbReference>
<dbReference type="Proteomes" id="UP000236728">
    <property type="component" value="Unassembled WGS sequence"/>
</dbReference>
<evidence type="ECO:0000259" key="4">
    <source>
        <dbReference type="Pfam" id="PF00675"/>
    </source>
</evidence>
<comment type="cofactor">
    <cofactor evidence="1">
        <name>Zn(2+)</name>
        <dbReference type="ChEBI" id="CHEBI:29105"/>
    </cofactor>
</comment>
<sequence>MPKPVSVAPALDNAATLASPHSRDIRSTRLSNGLLVLTERMTHLRSVSMGVWVDSGSRDEAPEVNGISHFLEHMLFKGTTTRSASQFAREVDAIGGNLDAFTGKETVCFNIKVLDENVPVALDLLSDLVLHPTFAIEDIAREQGVILEEIKMDEDNPDYLVHELFSQSFWKDDALGRPILGTAATVSSFTQQIVLEEYARRFTPANMLFTAAGNIEHDAFVAQVEAAFASLSASSSERIEHTPAPKTYPHITLRKKKSLEQVQFCLALESINVAHEDRYAAYLLSNILGGGMSSRLFQSIREDRGLAYSIYSELSPFRDTGSLAVYAGCDAANVREVLALTLAEFTRLKETPVSAEELTRAQDQIKSNMVMGLESSSSRMNSLARQQMNFGRFFSIDEIITEVERVTPAHIQRLANELLQQDRIALTLLGNLGTLKVSRADLAC</sequence>
<feature type="domain" description="Peptidase M16 C-terminal" evidence="5">
    <location>
        <begin position="189"/>
        <end position="364"/>
    </location>
</feature>
<dbReference type="InterPro" id="IPR001431">
    <property type="entry name" value="Pept_M16_Zn_BS"/>
</dbReference>
<dbReference type="GO" id="GO:0046872">
    <property type="term" value="F:metal ion binding"/>
    <property type="evidence" value="ECO:0007669"/>
    <property type="project" value="InterPro"/>
</dbReference>
<evidence type="ECO:0000313" key="6">
    <source>
        <dbReference type="EMBL" id="SEG55646.1"/>
    </source>
</evidence>
<comment type="similarity">
    <text evidence="2 3">Belongs to the peptidase M16 family.</text>
</comment>
<dbReference type="InterPro" id="IPR050361">
    <property type="entry name" value="MPP/UQCRC_Complex"/>
</dbReference>
<dbReference type="Pfam" id="PF00675">
    <property type="entry name" value="Peptidase_M16"/>
    <property type="match status" value="1"/>
</dbReference>
<dbReference type="InterPro" id="IPR011765">
    <property type="entry name" value="Pept_M16_N"/>
</dbReference>
<dbReference type="Gene3D" id="3.30.830.10">
    <property type="entry name" value="Metalloenzyme, LuxS/M16 peptidase-like"/>
    <property type="match status" value="2"/>
</dbReference>
<dbReference type="Pfam" id="PF05193">
    <property type="entry name" value="Peptidase_M16_C"/>
    <property type="match status" value="1"/>
</dbReference>
<name>A0A1H6B692_9BACT</name>
<dbReference type="EMBL" id="FNVA01000006">
    <property type="protein sequence ID" value="SEG55646.1"/>
    <property type="molecule type" value="Genomic_DNA"/>
</dbReference>
<evidence type="ECO:0000313" key="7">
    <source>
        <dbReference type="Proteomes" id="UP000236728"/>
    </source>
</evidence>
<dbReference type="RefSeq" id="WP_103934361.1">
    <property type="nucleotide sequence ID" value="NZ_FNVA01000006.1"/>
</dbReference>
<evidence type="ECO:0000259" key="5">
    <source>
        <dbReference type="Pfam" id="PF05193"/>
    </source>
</evidence>
<organism evidence="6 7">
    <name type="scientific">Bryocella elongata</name>
    <dbReference type="NCBI Taxonomy" id="863522"/>
    <lineage>
        <taxon>Bacteria</taxon>
        <taxon>Pseudomonadati</taxon>
        <taxon>Acidobacteriota</taxon>
        <taxon>Terriglobia</taxon>
        <taxon>Terriglobales</taxon>
        <taxon>Acidobacteriaceae</taxon>
        <taxon>Bryocella</taxon>
    </lineage>
</organism>
<dbReference type="PANTHER" id="PTHR11851">
    <property type="entry name" value="METALLOPROTEASE"/>
    <property type="match status" value="1"/>
</dbReference>
<dbReference type="InterPro" id="IPR007863">
    <property type="entry name" value="Peptidase_M16_C"/>
</dbReference>
<keyword evidence="7" id="KW-1185">Reference proteome</keyword>
<dbReference type="PROSITE" id="PS00143">
    <property type="entry name" value="INSULINASE"/>
    <property type="match status" value="1"/>
</dbReference>
<protein>
    <submittedName>
        <fullName evidence="6">Predicted Zn-dependent peptidase</fullName>
    </submittedName>
</protein>
<dbReference type="GO" id="GO:0004222">
    <property type="term" value="F:metalloendopeptidase activity"/>
    <property type="evidence" value="ECO:0007669"/>
    <property type="project" value="InterPro"/>
</dbReference>